<dbReference type="GO" id="GO:0030276">
    <property type="term" value="F:clathrin binding"/>
    <property type="evidence" value="ECO:0007669"/>
    <property type="project" value="TreeGrafter"/>
</dbReference>
<feature type="compositionally biased region" description="Basic and acidic residues" evidence="2">
    <location>
        <begin position="505"/>
        <end position="518"/>
    </location>
</feature>
<comment type="caution">
    <text evidence="3">The sequence shown here is derived from an EMBL/GenBank/DDBJ whole genome shotgun (WGS) entry which is preliminary data.</text>
</comment>
<keyword evidence="4" id="KW-1185">Reference proteome</keyword>
<evidence type="ECO:0000256" key="1">
    <source>
        <dbReference type="ARBA" id="ARBA00023054"/>
    </source>
</evidence>
<feature type="region of interest" description="Disordered" evidence="2">
    <location>
        <begin position="55"/>
        <end position="179"/>
    </location>
</feature>
<reference evidence="3 4" key="1">
    <citation type="journal article" date="2019" name="Nat. Plants">
        <title>Genome sequencing of Musa balbisiana reveals subgenome evolution and function divergence in polyploid bananas.</title>
        <authorList>
            <person name="Yao X."/>
        </authorList>
    </citation>
    <scope>NUCLEOTIDE SEQUENCE [LARGE SCALE GENOMIC DNA]</scope>
    <source>
        <strain evidence="4">cv. DH-PKW</strain>
        <tissue evidence="3">Leaves</tissue>
    </source>
</reference>
<feature type="region of interest" description="Disordered" evidence="2">
    <location>
        <begin position="1"/>
        <end position="40"/>
    </location>
</feature>
<dbReference type="SUPFAM" id="SSF46565">
    <property type="entry name" value="Chaperone J-domain"/>
    <property type="match status" value="1"/>
</dbReference>
<feature type="compositionally biased region" description="Basic and acidic residues" evidence="2">
    <location>
        <begin position="572"/>
        <end position="599"/>
    </location>
</feature>
<feature type="compositionally biased region" description="Basic and acidic residues" evidence="2">
    <location>
        <begin position="879"/>
        <end position="889"/>
    </location>
</feature>
<evidence type="ECO:0008006" key="5">
    <source>
        <dbReference type="Google" id="ProtNLM"/>
    </source>
</evidence>
<dbReference type="STRING" id="52838.A0A4S8J3E8"/>
<feature type="compositionally biased region" description="Polar residues" evidence="2">
    <location>
        <begin position="395"/>
        <end position="410"/>
    </location>
</feature>
<feature type="region of interest" description="Disordered" evidence="2">
    <location>
        <begin position="678"/>
        <end position="889"/>
    </location>
</feature>
<feature type="compositionally biased region" description="Low complexity" evidence="2">
    <location>
        <begin position="837"/>
        <end position="848"/>
    </location>
</feature>
<feature type="compositionally biased region" description="Pro residues" evidence="2">
    <location>
        <begin position="480"/>
        <end position="491"/>
    </location>
</feature>
<feature type="compositionally biased region" description="Basic and acidic residues" evidence="2">
    <location>
        <begin position="56"/>
        <end position="66"/>
    </location>
</feature>
<dbReference type="GO" id="GO:0005737">
    <property type="term" value="C:cytoplasm"/>
    <property type="evidence" value="ECO:0007669"/>
    <property type="project" value="TreeGrafter"/>
</dbReference>
<feature type="compositionally biased region" description="Polar residues" evidence="2">
    <location>
        <begin position="495"/>
        <end position="504"/>
    </location>
</feature>
<feature type="compositionally biased region" description="Low complexity" evidence="2">
    <location>
        <begin position="89"/>
        <end position="109"/>
    </location>
</feature>
<dbReference type="AlphaFoldDB" id="A0A4S8J3E8"/>
<feature type="compositionally biased region" description="Polar residues" evidence="2">
    <location>
        <begin position="250"/>
        <end position="261"/>
    </location>
</feature>
<feature type="compositionally biased region" description="Low complexity" evidence="2">
    <location>
        <begin position="18"/>
        <end position="38"/>
    </location>
</feature>
<dbReference type="GO" id="GO:0031982">
    <property type="term" value="C:vesicle"/>
    <property type="evidence" value="ECO:0007669"/>
    <property type="project" value="TreeGrafter"/>
</dbReference>
<feature type="region of interest" description="Disordered" evidence="2">
    <location>
        <begin position="572"/>
        <end position="666"/>
    </location>
</feature>
<dbReference type="FunFam" id="1.10.287.110:FF:000009">
    <property type="entry name" value="Auxilin-related protein 1"/>
    <property type="match status" value="1"/>
</dbReference>
<feature type="region of interest" description="Disordered" evidence="2">
    <location>
        <begin position="347"/>
        <end position="524"/>
    </location>
</feature>
<gene>
    <name evidence="3" type="ORF">C4D60_Mb11t11810</name>
</gene>
<name>A0A4S8J3E8_MUSBA</name>
<keyword evidence="1" id="KW-0175">Coiled coil</keyword>
<feature type="compositionally biased region" description="Basic and acidic residues" evidence="2">
    <location>
        <begin position="453"/>
        <end position="462"/>
    </location>
</feature>
<dbReference type="Gene3D" id="1.10.287.110">
    <property type="entry name" value="DnaJ domain"/>
    <property type="match status" value="1"/>
</dbReference>
<feature type="compositionally biased region" description="Basic and acidic residues" evidence="2">
    <location>
        <begin position="678"/>
        <end position="795"/>
    </location>
</feature>
<dbReference type="Proteomes" id="UP000317650">
    <property type="component" value="Chromosome 11"/>
</dbReference>
<feature type="compositionally biased region" description="Polar residues" evidence="2">
    <location>
        <begin position="442"/>
        <end position="452"/>
    </location>
</feature>
<dbReference type="GO" id="GO:0072583">
    <property type="term" value="P:clathrin-dependent endocytosis"/>
    <property type="evidence" value="ECO:0007669"/>
    <property type="project" value="TreeGrafter"/>
</dbReference>
<evidence type="ECO:0000256" key="2">
    <source>
        <dbReference type="SAM" id="MobiDB-lite"/>
    </source>
</evidence>
<proteinExistence type="predicted"/>
<sequence>MGPAPKTKSLTPFPPFPRLESLPPLHLSPRSLLPSSDSVRWIPADRRLQRPLHLYPHLDRPSRPPMDDFPGILARDFGFRPQGKSVPMAASKAAASSGGGSANFEFGSGRSSAANGSWGKPRSGWNPNSDSEPWLGDHGVEISESRSPPAYDDVFGGPARPSNRSASSSPPPAFDSIFDGYNKDVAVKPSSSSSLPVYDKPVYDDDIFDGVPGVKSSSSFKYDDVFGSMSSGSNNVYPPPYEDLLENLGKPTSESKGTSYRGSADEKNQDLSGFDDLIPGFGGSSPPKKREFSVANEQKPAVSSAKPPASTMEDPFVVFESKTPSTYSASGFFADPLEHISRPENFGNVKVDASSNNSGIPDDSIASNGVSRSEPFFTTETNDVRRDKSPLKGAQNMSSGHRTKPSSQSPMDAFENIVPKMQTNKPSYSEESGGSSGFQSSDTVGRNISGKFSESDEQRDTADDVWLTVDEVPLFTQPTTAPPPSRPPPPLVINQAPSSATVTRKGNEFYSHHNESKRKPVVSPMDELEDFVMAKPQMPAQDHSDIFTGEEEIETNSAAAASAAAMKEAMDRAEAKFKHAKEVRERERDSKFAKNRESMLQEDLEDTDKQERLNWEREQKEREYKEERKRLEKEREQELERERERHRQAVERATREARERAAAEARVKAERAAVEKANAEARQRAERAAVQRAAAEARERAAAEARERAEKEARERAERAAAEAKERAAAEAREKAAAAAARERAAVDRAAAEARRRAERAAVERAAAEARERAAAEARERAAAAAREKQQKPENDLESFFGMGARATSAPKERATPSEAMFDGQAQNKGGFDATRRTSSSYTSVRKTASTSNFADDLASIFGGPPSSGEFQEIEGESEERRRARLERHQRTLERAAKALAEKNERDMQTQREQAERHRFAETQDIEIKRWASGKEGNLRALLSTLQYVLWPECGWQPVSLTDLITAAAVKKVYRKATLCIHPDKVQQKGATLQQKYIAEKVFDLLKCDYPSLKILKVGNCKKMMGRQASLLKLGTNLTRRSSSDVPEIRCLSIA</sequence>
<dbReference type="PANTHER" id="PTHR23172">
    <property type="entry name" value="AUXILIN/CYCLIN G-ASSOCIATED KINASE-RELATED"/>
    <property type="match status" value="1"/>
</dbReference>
<dbReference type="GO" id="GO:0072318">
    <property type="term" value="P:clathrin coat disassembly"/>
    <property type="evidence" value="ECO:0007669"/>
    <property type="project" value="TreeGrafter"/>
</dbReference>
<dbReference type="EMBL" id="PYDT01000007">
    <property type="protein sequence ID" value="THU55927.1"/>
    <property type="molecule type" value="Genomic_DNA"/>
</dbReference>
<feature type="compositionally biased region" description="Polar residues" evidence="2">
    <location>
        <begin position="353"/>
        <end position="381"/>
    </location>
</feature>
<feature type="compositionally biased region" description="Low complexity" evidence="2">
    <location>
        <begin position="427"/>
        <end position="441"/>
    </location>
</feature>
<evidence type="ECO:0000313" key="3">
    <source>
        <dbReference type="EMBL" id="THU55927.1"/>
    </source>
</evidence>
<dbReference type="PANTHER" id="PTHR23172:SF19">
    <property type="entry name" value="J DOMAIN-CONTAINING PROTEIN"/>
    <property type="match status" value="1"/>
</dbReference>
<organism evidence="3 4">
    <name type="scientific">Musa balbisiana</name>
    <name type="common">Banana</name>
    <dbReference type="NCBI Taxonomy" id="52838"/>
    <lineage>
        <taxon>Eukaryota</taxon>
        <taxon>Viridiplantae</taxon>
        <taxon>Streptophyta</taxon>
        <taxon>Embryophyta</taxon>
        <taxon>Tracheophyta</taxon>
        <taxon>Spermatophyta</taxon>
        <taxon>Magnoliopsida</taxon>
        <taxon>Liliopsida</taxon>
        <taxon>Zingiberales</taxon>
        <taxon>Musaceae</taxon>
        <taxon>Musa</taxon>
    </lineage>
</organism>
<accession>A0A4S8J3E8</accession>
<protein>
    <recommendedName>
        <fullName evidence="5">J domain-containing protein</fullName>
    </recommendedName>
</protein>
<feature type="compositionally biased region" description="Basic and acidic residues" evidence="2">
    <location>
        <begin position="607"/>
        <end position="666"/>
    </location>
</feature>
<dbReference type="InterPro" id="IPR036869">
    <property type="entry name" value="J_dom_sf"/>
</dbReference>
<evidence type="ECO:0000313" key="4">
    <source>
        <dbReference type="Proteomes" id="UP000317650"/>
    </source>
</evidence>
<feature type="compositionally biased region" description="Low complexity" evidence="2">
    <location>
        <begin position="158"/>
        <end position="168"/>
    </location>
</feature>
<feature type="region of interest" description="Disordered" evidence="2">
    <location>
        <begin position="231"/>
        <end position="311"/>
    </location>
</feature>